<name>A0A1F8G5P4_9BACT</name>
<proteinExistence type="predicted"/>
<gene>
    <name evidence="2" type="ORF">A3F25_01660</name>
</gene>
<sequence length="94" mass="11465">MNELAGMFLRLNLFFQTAIVLVVIFLVFFIGLNLIEDYLEWRGTKLSRMSSEDRRLWISRTWPQGLFHWADQKIQRVWDKILFLIFTKSYWWGC</sequence>
<keyword evidence="1" id="KW-1133">Transmembrane helix</keyword>
<comment type="caution">
    <text evidence="2">The sequence shown here is derived from an EMBL/GenBank/DDBJ whole genome shotgun (WGS) entry which is preliminary data.</text>
</comment>
<dbReference type="Proteomes" id="UP000177478">
    <property type="component" value="Unassembled WGS sequence"/>
</dbReference>
<evidence type="ECO:0000313" key="2">
    <source>
        <dbReference type="EMBL" id="OGN20026.1"/>
    </source>
</evidence>
<evidence type="ECO:0000313" key="3">
    <source>
        <dbReference type="Proteomes" id="UP000177478"/>
    </source>
</evidence>
<reference evidence="2 3" key="1">
    <citation type="journal article" date="2016" name="Nat. Commun.">
        <title>Thousands of microbial genomes shed light on interconnected biogeochemical processes in an aquifer system.</title>
        <authorList>
            <person name="Anantharaman K."/>
            <person name="Brown C.T."/>
            <person name="Hug L.A."/>
            <person name="Sharon I."/>
            <person name="Castelle C.J."/>
            <person name="Probst A.J."/>
            <person name="Thomas B.C."/>
            <person name="Singh A."/>
            <person name="Wilkins M.J."/>
            <person name="Karaoz U."/>
            <person name="Brodie E.L."/>
            <person name="Williams K.H."/>
            <person name="Hubbard S.S."/>
            <person name="Banfield J.F."/>
        </authorList>
    </citation>
    <scope>NUCLEOTIDE SEQUENCE [LARGE SCALE GENOMIC DNA]</scope>
</reference>
<organism evidence="2 3">
    <name type="scientific">Candidatus Yanofskybacteria bacterium RIFCSPHIGHO2_12_FULL_45_19b</name>
    <dbReference type="NCBI Taxonomy" id="1802689"/>
    <lineage>
        <taxon>Bacteria</taxon>
        <taxon>Candidatus Yanofskyibacteriota</taxon>
    </lineage>
</organism>
<keyword evidence="1" id="KW-0812">Transmembrane</keyword>
<keyword evidence="1" id="KW-0472">Membrane</keyword>
<dbReference type="AlphaFoldDB" id="A0A1F8G5P4"/>
<accession>A0A1F8G5P4</accession>
<evidence type="ECO:0000256" key="1">
    <source>
        <dbReference type="SAM" id="Phobius"/>
    </source>
</evidence>
<dbReference type="EMBL" id="MGKD01000009">
    <property type="protein sequence ID" value="OGN20026.1"/>
    <property type="molecule type" value="Genomic_DNA"/>
</dbReference>
<protein>
    <submittedName>
        <fullName evidence="2">Uncharacterized protein</fullName>
    </submittedName>
</protein>
<feature type="transmembrane region" description="Helical" evidence="1">
    <location>
        <begin position="13"/>
        <end position="35"/>
    </location>
</feature>